<accession>A0A645J2M4</accession>
<protein>
    <submittedName>
        <fullName evidence="1">Uncharacterized protein</fullName>
    </submittedName>
</protein>
<organism evidence="1">
    <name type="scientific">bioreactor metagenome</name>
    <dbReference type="NCBI Taxonomy" id="1076179"/>
    <lineage>
        <taxon>unclassified sequences</taxon>
        <taxon>metagenomes</taxon>
        <taxon>ecological metagenomes</taxon>
    </lineage>
</organism>
<dbReference type="EMBL" id="VSSQ01129885">
    <property type="protein sequence ID" value="MPN57841.1"/>
    <property type="molecule type" value="Genomic_DNA"/>
</dbReference>
<comment type="caution">
    <text evidence="1">The sequence shown here is derived from an EMBL/GenBank/DDBJ whole genome shotgun (WGS) entry which is preliminary data.</text>
</comment>
<sequence length="58" mass="6128">MNMVVPPKEGLRGLSKVFQDLASKMGVSLSTSSASPCENAFKSKISPDKAQVVSSEEV</sequence>
<gene>
    <name evidence="1" type="ORF">SDC9_205537</name>
</gene>
<reference evidence="1" key="1">
    <citation type="submission" date="2019-08" db="EMBL/GenBank/DDBJ databases">
        <authorList>
            <person name="Kucharzyk K."/>
            <person name="Murdoch R.W."/>
            <person name="Higgins S."/>
            <person name="Loffler F."/>
        </authorList>
    </citation>
    <scope>NUCLEOTIDE SEQUENCE</scope>
</reference>
<name>A0A645J2M4_9ZZZZ</name>
<dbReference type="AlphaFoldDB" id="A0A645J2M4"/>
<evidence type="ECO:0000313" key="1">
    <source>
        <dbReference type="EMBL" id="MPN57841.1"/>
    </source>
</evidence>
<proteinExistence type="predicted"/>